<organism evidence="2 3">
    <name type="scientific">Leucocoprinus birnbaumii</name>
    <dbReference type="NCBI Taxonomy" id="56174"/>
    <lineage>
        <taxon>Eukaryota</taxon>
        <taxon>Fungi</taxon>
        <taxon>Dikarya</taxon>
        <taxon>Basidiomycota</taxon>
        <taxon>Agaricomycotina</taxon>
        <taxon>Agaricomycetes</taxon>
        <taxon>Agaricomycetidae</taxon>
        <taxon>Agaricales</taxon>
        <taxon>Agaricineae</taxon>
        <taxon>Agaricaceae</taxon>
        <taxon>Leucocoprinus</taxon>
    </lineage>
</organism>
<dbReference type="Proteomes" id="UP001213000">
    <property type="component" value="Unassembled WGS sequence"/>
</dbReference>
<comment type="caution">
    <text evidence="2">The sequence shown here is derived from an EMBL/GenBank/DDBJ whole genome shotgun (WGS) entry which is preliminary data.</text>
</comment>
<name>A0AAD5VPT4_9AGAR</name>
<dbReference type="InterPro" id="IPR011333">
    <property type="entry name" value="SKP1/BTB/POZ_sf"/>
</dbReference>
<dbReference type="SUPFAM" id="SSF54695">
    <property type="entry name" value="POZ domain"/>
    <property type="match status" value="1"/>
</dbReference>
<sequence length="339" mass="39054">MSVNHRLSIGRIIHNRGDPWFEDGNLVLITQETPTAFRIHRGVLARHSDIFQDMLDFPKPETDAESYEGCQVVCMYDHPTELSNLVKALYDGPTFQIKCLDDFFYVAGILRLATKYFITNLRLQAIRFLAQTWAYTLEGHDQMVETALQTPAVGDLSYPYVHPLHILNLAREAEIQIIVPSALYFLSLYPLVDILKADHPKLQPVHPSKPSSVLSSSDLQLYTVMYQHRLQLILDFVREFCERQTSTPCASQKTCSGRFRRLQQQFSRSWSIRTGPLHYMVQAAREVSHDQVICAACRSRFQGDVAELRKQTWEDLPSIISLPSWSDMHKRDFSPESFF</sequence>
<protein>
    <recommendedName>
        <fullName evidence="1">BTB domain-containing protein</fullName>
    </recommendedName>
</protein>
<dbReference type="InterPro" id="IPR000210">
    <property type="entry name" value="BTB/POZ_dom"/>
</dbReference>
<keyword evidence="3" id="KW-1185">Reference proteome</keyword>
<evidence type="ECO:0000313" key="3">
    <source>
        <dbReference type="Proteomes" id="UP001213000"/>
    </source>
</evidence>
<evidence type="ECO:0000259" key="1">
    <source>
        <dbReference type="PROSITE" id="PS50097"/>
    </source>
</evidence>
<dbReference type="Pfam" id="PF00651">
    <property type="entry name" value="BTB"/>
    <property type="match status" value="1"/>
</dbReference>
<evidence type="ECO:0000313" key="2">
    <source>
        <dbReference type="EMBL" id="KAJ3566114.1"/>
    </source>
</evidence>
<reference evidence="2" key="1">
    <citation type="submission" date="2022-07" db="EMBL/GenBank/DDBJ databases">
        <title>Genome Sequence of Leucocoprinus birnbaumii.</title>
        <authorList>
            <person name="Buettner E."/>
        </authorList>
    </citation>
    <scope>NUCLEOTIDE SEQUENCE</scope>
    <source>
        <strain evidence="2">VT141</strain>
    </source>
</reference>
<dbReference type="Gene3D" id="3.30.710.10">
    <property type="entry name" value="Potassium Channel Kv1.1, Chain A"/>
    <property type="match status" value="1"/>
</dbReference>
<feature type="domain" description="BTB" evidence="1">
    <location>
        <begin position="24"/>
        <end position="92"/>
    </location>
</feature>
<proteinExistence type="predicted"/>
<accession>A0AAD5VPT4</accession>
<dbReference type="PROSITE" id="PS50097">
    <property type="entry name" value="BTB"/>
    <property type="match status" value="1"/>
</dbReference>
<gene>
    <name evidence="2" type="ORF">NP233_g7202</name>
</gene>
<dbReference type="AlphaFoldDB" id="A0AAD5VPT4"/>
<dbReference type="EMBL" id="JANIEX010000512">
    <property type="protein sequence ID" value="KAJ3566114.1"/>
    <property type="molecule type" value="Genomic_DNA"/>
</dbReference>